<evidence type="ECO:0000313" key="2">
    <source>
        <dbReference type="Proteomes" id="UP001281656"/>
    </source>
</evidence>
<organism evidence="1 2">
    <name type="scientific">Clostridium tanneri</name>
    <dbReference type="NCBI Taxonomy" id="3037988"/>
    <lineage>
        <taxon>Bacteria</taxon>
        <taxon>Bacillati</taxon>
        <taxon>Bacillota</taxon>
        <taxon>Clostridia</taxon>
        <taxon>Eubacteriales</taxon>
        <taxon>Clostridiaceae</taxon>
        <taxon>Clostridium</taxon>
    </lineage>
</organism>
<sequence>MNFFKHQKYNYLVLLMIVLALFSTYTPLSSRYIFENVHTVKEDLSVQFNSGLLIGFRNDLDKTTTYRTLWIAPDKDNNLKVLKELNYILVPHRDNFWQIEPLRYSFTNTGDWIEYPVAHAVGDSYTPETFEYKYNTYNCKLNFVDRNHVSISTYTKYHPTKEKSYAREDCAVVELEKLTHYRNTEDKLTMVDVFKENALSTINKISKTKITLGESADTHNINTTTGDSWTISRVDGKWIPQIAKTFKYASKNSNYTLYNTTLQLPQSIVSYNDLCTDFNLIKEIIPDAKDAISSPDKDILGVFTDNKLTLYAYSKGTIGKAALEIQLNENETMIMNQWTSGNSVEQWTDAFNKSLPVID</sequence>
<gene>
    <name evidence="1" type="ORF">P8V03_11970</name>
</gene>
<dbReference type="EMBL" id="JARUJP010000013">
    <property type="protein sequence ID" value="MDW8801863.1"/>
    <property type="molecule type" value="Genomic_DNA"/>
</dbReference>
<proteinExistence type="predicted"/>
<accession>A0ABU4JVB1</accession>
<name>A0ABU4JVB1_9CLOT</name>
<evidence type="ECO:0000313" key="1">
    <source>
        <dbReference type="EMBL" id="MDW8801863.1"/>
    </source>
</evidence>
<dbReference type="Proteomes" id="UP001281656">
    <property type="component" value="Unassembled WGS sequence"/>
</dbReference>
<evidence type="ECO:0008006" key="3">
    <source>
        <dbReference type="Google" id="ProtNLM"/>
    </source>
</evidence>
<reference evidence="1 2" key="1">
    <citation type="submission" date="2023-04" db="EMBL/GenBank/DDBJ databases">
        <title>Clostridium tannerae sp. nov., isolated from the fecal material of an alpaca.</title>
        <authorList>
            <person name="Miller S."/>
            <person name="Hendry M."/>
            <person name="King J."/>
            <person name="Sankaranarayanan K."/>
            <person name="Lawson P.A."/>
        </authorList>
    </citation>
    <scope>NUCLEOTIDE SEQUENCE [LARGE SCALE GENOMIC DNA]</scope>
    <source>
        <strain evidence="1 2">A1-XYC3</strain>
    </source>
</reference>
<protein>
    <recommendedName>
        <fullName evidence="3">MucBP domain-containing protein</fullName>
    </recommendedName>
</protein>
<dbReference type="RefSeq" id="WP_261671354.1">
    <property type="nucleotide sequence ID" value="NZ_JARUJP010000013.1"/>
</dbReference>
<comment type="caution">
    <text evidence="1">The sequence shown here is derived from an EMBL/GenBank/DDBJ whole genome shotgun (WGS) entry which is preliminary data.</text>
</comment>
<keyword evidence="2" id="KW-1185">Reference proteome</keyword>